<evidence type="ECO:0000313" key="1">
    <source>
        <dbReference type="EMBL" id="GAA5534716.1"/>
    </source>
</evidence>
<name>A0ABP9XJE4_9DEIO</name>
<protein>
    <submittedName>
        <fullName evidence="1">Uncharacterized protein</fullName>
    </submittedName>
</protein>
<accession>A0ABP9XJE4</accession>
<proteinExistence type="predicted"/>
<organism evidence="1 2">
    <name type="scientific">Deinococcus aluminii</name>
    <dbReference type="NCBI Taxonomy" id="1656885"/>
    <lineage>
        <taxon>Bacteria</taxon>
        <taxon>Thermotogati</taxon>
        <taxon>Deinococcota</taxon>
        <taxon>Deinococci</taxon>
        <taxon>Deinococcales</taxon>
        <taxon>Deinococcaceae</taxon>
        <taxon>Deinococcus</taxon>
    </lineage>
</organism>
<dbReference type="EMBL" id="BAABRV010000009">
    <property type="protein sequence ID" value="GAA5534716.1"/>
    <property type="molecule type" value="Genomic_DNA"/>
</dbReference>
<evidence type="ECO:0000313" key="2">
    <source>
        <dbReference type="Proteomes" id="UP001404956"/>
    </source>
</evidence>
<gene>
    <name evidence="1" type="ORF">Dalu01_03127</name>
</gene>
<comment type="caution">
    <text evidence="1">The sequence shown here is derived from an EMBL/GenBank/DDBJ whole genome shotgun (WGS) entry which is preliminary data.</text>
</comment>
<sequence length="98" mass="11017">MCPRVPARYGQWMDRDFVMVLTGGRVPARFVTLEDGTPGVEVEGVSFPHVTDEVPNGIKGNSDEQRRVIDGLRQRFRITSEPSVLAFDVEEPETGERQ</sequence>
<reference evidence="1 2" key="1">
    <citation type="submission" date="2024-02" db="EMBL/GenBank/DDBJ databases">
        <title>Deinococcus aluminii NBRC 112889.</title>
        <authorList>
            <person name="Ichikawa N."/>
            <person name="Katano-Makiyama Y."/>
            <person name="Hidaka K."/>
        </authorList>
    </citation>
    <scope>NUCLEOTIDE SEQUENCE [LARGE SCALE GENOMIC DNA]</scope>
    <source>
        <strain evidence="1 2">NBRC 112889</strain>
    </source>
</reference>
<dbReference type="Proteomes" id="UP001404956">
    <property type="component" value="Unassembled WGS sequence"/>
</dbReference>
<keyword evidence="2" id="KW-1185">Reference proteome</keyword>